<protein>
    <recommendedName>
        <fullName evidence="3">Ig-like domain-containing protein</fullName>
    </recommendedName>
</protein>
<dbReference type="Gene3D" id="2.60.40.10">
    <property type="entry name" value="Immunoglobulins"/>
    <property type="match status" value="1"/>
</dbReference>
<evidence type="ECO:0000313" key="5">
    <source>
        <dbReference type="Proteomes" id="UP001221898"/>
    </source>
</evidence>
<dbReference type="GO" id="GO:1990782">
    <property type="term" value="F:protein tyrosine kinase binding"/>
    <property type="evidence" value="ECO:0007669"/>
    <property type="project" value="TreeGrafter"/>
</dbReference>
<dbReference type="GO" id="GO:0009897">
    <property type="term" value="C:external side of plasma membrane"/>
    <property type="evidence" value="ECO:0007669"/>
    <property type="project" value="TreeGrafter"/>
</dbReference>
<dbReference type="GO" id="GO:0070374">
    <property type="term" value="P:positive regulation of ERK1 and ERK2 cascade"/>
    <property type="evidence" value="ECO:0007669"/>
    <property type="project" value="TreeGrafter"/>
</dbReference>
<evidence type="ECO:0000256" key="2">
    <source>
        <dbReference type="SAM" id="SignalP"/>
    </source>
</evidence>
<accession>A0AAD7WDE5</accession>
<dbReference type="GO" id="GO:0042110">
    <property type="term" value="P:T cell activation"/>
    <property type="evidence" value="ECO:0007669"/>
    <property type="project" value="TreeGrafter"/>
</dbReference>
<keyword evidence="5" id="KW-1185">Reference proteome</keyword>
<dbReference type="PROSITE" id="PS50835">
    <property type="entry name" value="IG_LIKE"/>
    <property type="match status" value="1"/>
</dbReference>
<proteinExistence type="predicted"/>
<dbReference type="PANTHER" id="PTHR11422:SF3">
    <property type="entry name" value="G6F-LIKE PROTEIN"/>
    <property type="match status" value="1"/>
</dbReference>
<dbReference type="GO" id="GO:0045121">
    <property type="term" value="C:membrane raft"/>
    <property type="evidence" value="ECO:0007669"/>
    <property type="project" value="TreeGrafter"/>
</dbReference>
<keyword evidence="2" id="KW-0732">Signal</keyword>
<dbReference type="PANTHER" id="PTHR11422">
    <property type="entry name" value="T-CELL SURFACE GLYCOPROTEIN CD4"/>
    <property type="match status" value="1"/>
</dbReference>
<dbReference type="GO" id="GO:0035723">
    <property type="term" value="P:interleukin-15-mediated signaling pathway"/>
    <property type="evidence" value="ECO:0007669"/>
    <property type="project" value="TreeGrafter"/>
</dbReference>
<keyword evidence="1" id="KW-0472">Membrane</keyword>
<keyword evidence="1" id="KW-1133">Transmembrane helix</keyword>
<dbReference type="AlphaFoldDB" id="A0AAD7WDE5"/>
<dbReference type="EMBL" id="JAINUG010000142">
    <property type="protein sequence ID" value="KAJ8392937.1"/>
    <property type="molecule type" value="Genomic_DNA"/>
</dbReference>
<dbReference type="GO" id="GO:0042289">
    <property type="term" value="F:MHC class II protein binding"/>
    <property type="evidence" value="ECO:0007669"/>
    <property type="project" value="TreeGrafter"/>
</dbReference>
<dbReference type="Proteomes" id="UP001221898">
    <property type="component" value="Unassembled WGS sequence"/>
</dbReference>
<sequence length="520" mass="57723">MELLFFPCPLFLAVLSITGSITAKDQDWNDVIVTKVSEPVTLGCSDWPLKGSVNLNWLWKPHGRDSWSLVLSANNSKETRVGASKADMRLADPNFQRSGDFSLYFKPRASDGGRYSCWIQQGEKKLMQRITLLTILTVAVSPPPPILRNGTLRLTTEVSASEAVSEVAWFSPRGIPMRSETLPSGAVICKVPCFDQADQGNYTCQIWPRGNVSRLLFLFTYTITADVTKAAKFSNITHGTVVSTACLARSLLSVPCASVSGDYVLLYWQHPDSRQMDPVFSYDRWRQGRTVQTGSRLRLTSSHSADSGMFSFSLEPELKEGGVYICEVFLDDSVFIQGTRVSVLQVYAKSTPLALVLWCQYSERSQVKRVTWTHHNQSYSLRWSSPAPGRLSTEVPKPTRPDVAGNYTCTLELRNGKVARAMYAVTLPPTVNTSLSSPSILSSLSALGLLVPLVAVAIGVLLWKRGHPGVSLHSGEEENVYENPEDLRQTPAQSSVYMDLKPTDDDDVYKELDRYERCPC</sequence>
<reference evidence="4" key="1">
    <citation type="journal article" date="2023" name="Science">
        <title>Genome structures resolve the early diversification of teleost fishes.</title>
        <authorList>
            <person name="Parey E."/>
            <person name="Louis A."/>
            <person name="Montfort J."/>
            <person name="Bouchez O."/>
            <person name="Roques C."/>
            <person name="Iampietro C."/>
            <person name="Lluch J."/>
            <person name="Castinel A."/>
            <person name="Donnadieu C."/>
            <person name="Desvignes T."/>
            <person name="Floi Bucao C."/>
            <person name="Jouanno E."/>
            <person name="Wen M."/>
            <person name="Mejri S."/>
            <person name="Dirks R."/>
            <person name="Jansen H."/>
            <person name="Henkel C."/>
            <person name="Chen W.J."/>
            <person name="Zahm M."/>
            <person name="Cabau C."/>
            <person name="Klopp C."/>
            <person name="Thompson A.W."/>
            <person name="Robinson-Rechavi M."/>
            <person name="Braasch I."/>
            <person name="Lecointre G."/>
            <person name="Bobe J."/>
            <person name="Postlethwait J.H."/>
            <person name="Berthelot C."/>
            <person name="Roest Crollius H."/>
            <person name="Guiguen Y."/>
        </authorList>
    </citation>
    <scope>NUCLEOTIDE SEQUENCE</scope>
    <source>
        <strain evidence="4">NC1722</strain>
    </source>
</reference>
<comment type="caution">
    <text evidence="4">The sequence shown here is derived from an EMBL/GenBank/DDBJ whole genome shotgun (WGS) entry which is preliminary data.</text>
</comment>
<organism evidence="4 5">
    <name type="scientific">Aldrovandia affinis</name>
    <dbReference type="NCBI Taxonomy" id="143900"/>
    <lineage>
        <taxon>Eukaryota</taxon>
        <taxon>Metazoa</taxon>
        <taxon>Chordata</taxon>
        <taxon>Craniata</taxon>
        <taxon>Vertebrata</taxon>
        <taxon>Euteleostomi</taxon>
        <taxon>Actinopterygii</taxon>
        <taxon>Neopterygii</taxon>
        <taxon>Teleostei</taxon>
        <taxon>Notacanthiformes</taxon>
        <taxon>Halosauridae</taxon>
        <taxon>Aldrovandia</taxon>
    </lineage>
</organism>
<gene>
    <name evidence="4" type="ORF">AAFF_G00071410</name>
</gene>
<evidence type="ECO:0000313" key="4">
    <source>
        <dbReference type="EMBL" id="KAJ8392937.1"/>
    </source>
</evidence>
<feature type="chain" id="PRO_5041947866" description="Ig-like domain-containing protein" evidence="2">
    <location>
        <begin position="24"/>
        <end position="520"/>
    </location>
</feature>
<keyword evidence="1" id="KW-0812">Transmembrane</keyword>
<feature type="transmembrane region" description="Helical" evidence="1">
    <location>
        <begin position="440"/>
        <end position="463"/>
    </location>
</feature>
<feature type="signal peptide" evidence="2">
    <location>
        <begin position="1"/>
        <end position="23"/>
    </location>
</feature>
<dbReference type="InterPro" id="IPR007110">
    <property type="entry name" value="Ig-like_dom"/>
</dbReference>
<dbReference type="InterPro" id="IPR013783">
    <property type="entry name" value="Ig-like_fold"/>
</dbReference>
<feature type="domain" description="Ig-like" evidence="3">
    <location>
        <begin position="316"/>
        <end position="426"/>
    </location>
</feature>
<name>A0AAD7WDE5_9TELE</name>
<evidence type="ECO:0000259" key="3">
    <source>
        <dbReference type="PROSITE" id="PS50835"/>
    </source>
</evidence>
<evidence type="ECO:0000256" key="1">
    <source>
        <dbReference type="SAM" id="Phobius"/>
    </source>
</evidence>